<proteinExistence type="predicted"/>
<organism evidence="1 2">
    <name type="scientific">Moraxella catarrhalis</name>
    <name type="common">Branhamella catarrhalis</name>
    <dbReference type="NCBI Taxonomy" id="480"/>
    <lineage>
        <taxon>Bacteria</taxon>
        <taxon>Pseudomonadati</taxon>
        <taxon>Pseudomonadota</taxon>
        <taxon>Gammaproteobacteria</taxon>
        <taxon>Moraxellales</taxon>
        <taxon>Moraxellaceae</taxon>
        <taxon>Moraxella</taxon>
    </lineage>
</organism>
<gene>
    <name evidence="1" type="ORF">AO370_1881</name>
</gene>
<accession>A0AB36DLK3</accession>
<protein>
    <submittedName>
        <fullName evidence="1">Uncharacterized protein</fullName>
    </submittedName>
</protein>
<name>A0AB36DLK3_MORCA</name>
<evidence type="ECO:0000313" key="1">
    <source>
        <dbReference type="EMBL" id="OAV22871.1"/>
    </source>
</evidence>
<comment type="caution">
    <text evidence="1">The sequence shown here is derived from an EMBL/GenBank/DDBJ whole genome shotgun (WGS) entry which is preliminary data.</text>
</comment>
<dbReference type="AlphaFoldDB" id="A0AB36DLK3"/>
<dbReference type="EMBL" id="LXHQ01000049">
    <property type="protein sequence ID" value="OAV22871.1"/>
    <property type="molecule type" value="Genomic_DNA"/>
</dbReference>
<sequence length="50" mass="5783">MNFFELAVDSLLALYHSHHNLAIIGQNFPKITVQPSFYLCPKICYNSRLN</sequence>
<dbReference type="Proteomes" id="UP000078295">
    <property type="component" value="Unassembled WGS sequence"/>
</dbReference>
<evidence type="ECO:0000313" key="2">
    <source>
        <dbReference type="Proteomes" id="UP000078295"/>
    </source>
</evidence>
<reference evidence="1 2" key="1">
    <citation type="journal article" date="2016" name="Genome Biol. Evol.">
        <title>Comparative Genomic Analyses of the Moraxella catarrhalis Serosensitive and Seroresistant Lineages Demonstrate Their Independent Evolution.</title>
        <authorList>
            <person name="Earl J.P."/>
            <person name="de Vries S.P."/>
            <person name="Ahmed A."/>
            <person name="Powell E."/>
            <person name="Schultz M.P."/>
            <person name="Hermans P.W."/>
            <person name="Hill D.J."/>
            <person name="Zhou Z."/>
            <person name="Constantinidou C.I."/>
            <person name="Hu F.Z."/>
            <person name="Bootsma H.J."/>
            <person name="Ehrlich G.D."/>
        </authorList>
    </citation>
    <scope>NUCLEOTIDE SEQUENCE [LARGE SCALE GENOMIC DNA]</scope>
    <source>
        <strain evidence="1 2">F23</strain>
    </source>
</reference>